<accession>A0A7W8E7D0</accession>
<comment type="caution">
    <text evidence="2">The sequence shown here is derived from an EMBL/GenBank/DDBJ whole genome shotgun (WGS) entry which is preliminary data.</text>
</comment>
<proteinExistence type="predicted"/>
<dbReference type="EMBL" id="JACHIP010000034">
    <property type="protein sequence ID" value="MBB5061279.1"/>
    <property type="molecule type" value="Genomic_DNA"/>
</dbReference>
<keyword evidence="3" id="KW-1185">Reference proteome</keyword>
<dbReference type="AlphaFoldDB" id="A0A7W8E7D0"/>
<evidence type="ECO:0000313" key="3">
    <source>
        <dbReference type="Proteomes" id="UP000540989"/>
    </source>
</evidence>
<feature type="region of interest" description="Disordered" evidence="1">
    <location>
        <begin position="113"/>
        <end position="167"/>
    </location>
</feature>
<gene>
    <name evidence="2" type="ORF">HDF16_006015</name>
</gene>
<name>A0A7W8E7D0_9BACT</name>
<evidence type="ECO:0000256" key="1">
    <source>
        <dbReference type="SAM" id="MobiDB-lite"/>
    </source>
</evidence>
<reference evidence="2 3" key="1">
    <citation type="submission" date="2020-08" db="EMBL/GenBank/DDBJ databases">
        <title>Genomic Encyclopedia of Type Strains, Phase IV (KMG-V): Genome sequencing to study the core and pangenomes of soil and plant-associated prokaryotes.</title>
        <authorList>
            <person name="Whitman W."/>
        </authorList>
    </citation>
    <scope>NUCLEOTIDE SEQUENCE [LARGE SCALE GENOMIC DNA]</scope>
    <source>
        <strain evidence="2 3">M8UP14</strain>
    </source>
</reference>
<sequence>MAGSMVGAFLDGLSGGSFFTRAKLPGAPTQVFADAKAGFPYQGLVDALVTKQKAEDLVRQQVAEPEQPTEMAEPASASVFDDTFFHGAPVSTYSGPRRFVAAQSARDYDVVLKDKPSFDATPYRRPPSSAVRSTEGHGTFQSRKLKSKKKPVAEPVPHNDPHPHGGR</sequence>
<protein>
    <submittedName>
        <fullName evidence="2">Uncharacterized protein</fullName>
    </submittedName>
</protein>
<feature type="compositionally biased region" description="Basic and acidic residues" evidence="1">
    <location>
        <begin position="157"/>
        <end position="167"/>
    </location>
</feature>
<organism evidence="2 3">
    <name type="scientific">Granulicella aggregans</name>
    <dbReference type="NCBI Taxonomy" id="474949"/>
    <lineage>
        <taxon>Bacteria</taxon>
        <taxon>Pseudomonadati</taxon>
        <taxon>Acidobacteriota</taxon>
        <taxon>Terriglobia</taxon>
        <taxon>Terriglobales</taxon>
        <taxon>Acidobacteriaceae</taxon>
        <taxon>Granulicella</taxon>
    </lineage>
</organism>
<dbReference type="Proteomes" id="UP000540989">
    <property type="component" value="Unassembled WGS sequence"/>
</dbReference>
<evidence type="ECO:0000313" key="2">
    <source>
        <dbReference type="EMBL" id="MBB5061279.1"/>
    </source>
</evidence>